<dbReference type="SUPFAM" id="SSF51395">
    <property type="entry name" value="FMN-linked oxidoreductases"/>
    <property type="match status" value="1"/>
</dbReference>
<feature type="binding site" evidence="9">
    <location>
        <begin position="212"/>
        <end position="213"/>
    </location>
    <ligand>
        <name>FMN</name>
        <dbReference type="ChEBI" id="CHEBI:58210"/>
    </ligand>
</feature>
<sequence>MEGLTTRVFRKVHSEIFGPADSYYIPFVTPTSEPKFTERQMRELNPALNSGLNVIPQLLTNKPQDFEWAAKALYDLGYSEVNLNLGCPAGTVVAKCKGSGLLRNFDVLRPLLDGIFSQEHQIKISIKTRLGWSNPEEFEDLANLYSQYPLAKLIIHPRLKTDQYKGDCRKEIFEANFNKFSFPVGYNGDIVSTKDIHETLGRFPTLSMLMVGRGLVADPALFRKFNRGSAASKAEIRDFSEKLFTGYTEAFGSAKNAVMRMKEYWFFQLNLLSTEDKLAKKLFKAKDVQQYEDAVEAIYENSDILPEARFGWHKPL</sequence>
<dbReference type="InterPro" id="IPR013785">
    <property type="entry name" value="Aldolase_TIM"/>
</dbReference>
<evidence type="ECO:0000313" key="11">
    <source>
        <dbReference type="EMBL" id="OXE44572.1"/>
    </source>
</evidence>
<dbReference type="GO" id="GO:0050660">
    <property type="term" value="F:flavin adenine dinucleotide binding"/>
    <property type="evidence" value="ECO:0007669"/>
    <property type="project" value="InterPro"/>
</dbReference>
<evidence type="ECO:0000259" key="10">
    <source>
        <dbReference type="Pfam" id="PF01207"/>
    </source>
</evidence>
<feature type="binding site" evidence="9">
    <location>
        <position position="57"/>
    </location>
    <ligand>
        <name>FMN</name>
        <dbReference type="ChEBI" id="CHEBI:58210"/>
    </ligand>
</feature>
<dbReference type="EMBL" id="NHMP01000010">
    <property type="protein sequence ID" value="OXE44572.1"/>
    <property type="molecule type" value="Genomic_DNA"/>
</dbReference>
<dbReference type="PIRSF" id="PIRSF006621">
    <property type="entry name" value="Dus"/>
    <property type="match status" value="1"/>
</dbReference>
<accession>A0A227KB30</accession>
<dbReference type="EC" id="1.3.1.-" evidence="7"/>
<dbReference type="AlphaFoldDB" id="A0A227KB30"/>
<gene>
    <name evidence="11" type="ORF">ADH67_11645</name>
</gene>
<keyword evidence="12" id="KW-1185">Reference proteome</keyword>
<evidence type="ECO:0000256" key="8">
    <source>
        <dbReference type="PIRSR" id="PIRSR006621-1"/>
    </source>
</evidence>
<organism evidence="11 12">
    <name type="scientific">Turicimonas muris</name>
    <dbReference type="NCBI Taxonomy" id="1796652"/>
    <lineage>
        <taxon>Bacteria</taxon>
        <taxon>Pseudomonadati</taxon>
        <taxon>Pseudomonadota</taxon>
        <taxon>Betaproteobacteria</taxon>
        <taxon>Burkholderiales</taxon>
        <taxon>Sutterellaceae</taxon>
        <taxon>Turicimonas</taxon>
    </lineage>
</organism>
<feature type="active site" description="Proton donor" evidence="8">
    <location>
        <position position="87"/>
    </location>
</feature>
<evidence type="ECO:0000256" key="5">
    <source>
        <dbReference type="ARBA" id="ARBA00022857"/>
    </source>
</evidence>
<dbReference type="Gene3D" id="3.20.20.70">
    <property type="entry name" value="Aldolase class I"/>
    <property type="match status" value="1"/>
</dbReference>
<keyword evidence="2 7" id="KW-0285">Flavoprotein</keyword>
<reference evidence="12" key="1">
    <citation type="submission" date="2017-05" db="EMBL/GenBank/DDBJ databases">
        <title>Improved OligoMM genomes.</title>
        <authorList>
            <person name="Garzetti D."/>
        </authorList>
    </citation>
    <scope>NUCLEOTIDE SEQUENCE [LARGE SCALE GENOMIC DNA]</scope>
    <source>
        <strain evidence="12">YL45</strain>
    </source>
</reference>
<proteinExistence type="inferred from homology"/>
<dbReference type="GO" id="GO:0003723">
    <property type="term" value="F:RNA binding"/>
    <property type="evidence" value="ECO:0007669"/>
    <property type="project" value="TreeGrafter"/>
</dbReference>
<dbReference type="Proteomes" id="UP000214610">
    <property type="component" value="Unassembled WGS sequence"/>
</dbReference>
<evidence type="ECO:0000256" key="6">
    <source>
        <dbReference type="ARBA" id="ARBA00023002"/>
    </source>
</evidence>
<comment type="similarity">
    <text evidence="7">Belongs to the dus family.</text>
</comment>
<comment type="caution">
    <text evidence="11">The sequence shown here is derived from an EMBL/GenBank/DDBJ whole genome shotgun (WGS) entry which is preliminary data.</text>
</comment>
<dbReference type="PROSITE" id="PS01136">
    <property type="entry name" value="UPF0034"/>
    <property type="match status" value="1"/>
</dbReference>
<dbReference type="Pfam" id="PF01207">
    <property type="entry name" value="Dus"/>
    <property type="match status" value="1"/>
</dbReference>
<feature type="binding site" evidence="9">
    <location>
        <position position="127"/>
    </location>
    <ligand>
        <name>FMN</name>
        <dbReference type="ChEBI" id="CHEBI:58210"/>
    </ligand>
</feature>
<evidence type="ECO:0000256" key="4">
    <source>
        <dbReference type="ARBA" id="ARBA00022694"/>
    </source>
</evidence>
<protein>
    <recommendedName>
        <fullName evidence="7">tRNA-dihydrouridine synthase</fullName>
        <ecNumber evidence="7">1.3.1.-</ecNumber>
    </recommendedName>
</protein>
<evidence type="ECO:0000256" key="9">
    <source>
        <dbReference type="PIRSR" id="PIRSR006621-2"/>
    </source>
</evidence>
<comment type="function">
    <text evidence="7">Catalyzes the synthesis of 5,6-dihydrouridine (D), a modified base found in the D-loop of most tRNAs, via the reduction of the C5-C6 double bond in target uridines.</text>
</comment>
<feature type="binding site" evidence="9">
    <location>
        <position position="156"/>
    </location>
    <ligand>
        <name>FMN</name>
        <dbReference type="ChEBI" id="CHEBI:58210"/>
    </ligand>
</feature>
<keyword evidence="3 7" id="KW-0288">FMN</keyword>
<dbReference type="InterPro" id="IPR001269">
    <property type="entry name" value="DUS_fam"/>
</dbReference>
<evidence type="ECO:0000313" key="12">
    <source>
        <dbReference type="Proteomes" id="UP000214610"/>
    </source>
</evidence>
<dbReference type="InterPro" id="IPR018517">
    <property type="entry name" value="tRNA_hU_synthase_CS"/>
</dbReference>
<comment type="cofactor">
    <cofactor evidence="1 7 9">
        <name>FMN</name>
        <dbReference type="ChEBI" id="CHEBI:58210"/>
    </cofactor>
</comment>
<dbReference type="CDD" id="cd02801">
    <property type="entry name" value="DUS_like_FMN"/>
    <property type="match status" value="1"/>
</dbReference>
<keyword evidence="5" id="KW-0521">NADP</keyword>
<dbReference type="GO" id="GO:0017150">
    <property type="term" value="F:tRNA dihydrouridine synthase activity"/>
    <property type="evidence" value="ECO:0007669"/>
    <property type="project" value="InterPro"/>
</dbReference>
<evidence type="ECO:0000256" key="7">
    <source>
        <dbReference type="PIRNR" id="PIRNR006621"/>
    </source>
</evidence>
<evidence type="ECO:0000256" key="2">
    <source>
        <dbReference type="ARBA" id="ARBA00022630"/>
    </source>
</evidence>
<evidence type="ECO:0000256" key="3">
    <source>
        <dbReference type="ARBA" id="ARBA00022643"/>
    </source>
</evidence>
<keyword evidence="4 7" id="KW-0819">tRNA processing</keyword>
<name>A0A227KB30_9BURK</name>
<dbReference type="InterPro" id="IPR035587">
    <property type="entry name" value="DUS-like_FMN-bd"/>
</dbReference>
<keyword evidence="6 7" id="KW-0560">Oxidoreductase</keyword>
<feature type="domain" description="DUS-like FMN-binding" evidence="10">
    <location>
        <begin position="1"/>
        <end position="293"/>
    </location>
</feature>
<keyword evidence="9" id="KW-0547">Nucleotide-binding</keyword>
<dbReference type="PANTHER" id="PTHR45846:SF1">
    <property type="entry name" value="TRNA-DIHYDROURIDINE(47) SYNTHASE [NAD(P)(+)]-LIKE"/>
    <property type="match status" value="1"/>
</dbReference>
<evidence type="ECO:0000256" key="1">
    <source>
        <dbReference type="ARBA" id="ARBA00001917"/>
    </source>
</evidence>
<dbReference type="PANTHER" id="PTHR45846">
    <property type="entry name" value="TRNA-DIHYDROURIDINE(47) SYNTHASE [NAD(P)(+)]-LIKE"/>
    <property type="match status" value="1"/>
</dbReference>